<dbReference type="InterPro" id="IPR011008">
    <property type="entry name" value="Dimeric_a/b-barrel"/>
</dbReference>
<evidence type="ECO:0000313" key="7">
    <source>
        <dbReference type="Proteomes" id="UP000317716"/>
    </source>
</evidence>
<dbReference type="GO" id="GO:0020037">
    <property type="term" value="F:heme binding"/>
    <property type="evidence" value="ECO:0007669"/>
    <property type="project" value="InterPro"/>
</dbReference>
<evidence type="ECO:0000256" key="4">
    <source>
        <dbReference type="ARBA" id="ARBA00023002"/>
    </source>
</evidence>
<organism evidence="6 7">
    <name type="scientific">Eiseniibacteriota bacterium</name>
    <dbReference type="NCBI Taxonomy" id="2212470"/>
    <lineage>
        <taxon>Bacteria</taxon>
        <taxon>Candidatus Eiseniibacteriota</taxon>
    </lineage>
</organism>
<keyword evidence="4" id="KW-0560">Oxidoreductase</keyword>
<keyword evidence="2 6" id="KW-0575">Peroxidase</keyword>
<dbReference type="PANTHER" id="PTHR30521">
    <property type="entry name" value="DEFERROCHELATASE/PEROXIDASE"/>
    <property type="match status" value="1"/>
</dbReference>
<evidence type="ECO:0000313" key="6">
    <source>
        <dbReference type="EMBL" id="TMQ58717.1"/>
    </source>
</evidence>
<evidence type="ECO:0000256" key="2">
    <source>
        <dbReference type="ARBA" id="ARBA00022559"/>
    </source>
</evidence>
<sequence length="451" mass="49669">MLDLDDIQHFLLTRTPALAARYEFLSFPAVDRGRAWLKGILERVGTARAVGGSLLDARWVSVAFTWNGLKTLGVDQPSLATFPPEFQQGMAPRAAVLGLTGKNAPEHWVGDLASPDLHAIVILFARDVPERERCKTEHQRHVTESGVRVLSSLDLEAIPPLEYAHEHFGYRDRLSQPAVEGAGAEPTPGSGPPIKPGEFFLGYPDEMGLVPPPPQPEVLSRNGSFLAYFRMQEHVGVFRDFLAQQGKTPEEQELVAAKLMGRWRSGAPLVLAPEREDPALGADMQRNNDFDYAKMDPHGYACPVGSHVRRMNPRDTGENMQRRKMIRRGGTYGPHLPDDAPEDGHERGIAAFVGCASLVRQFEFTMNVWANDPDFMSLGNERDPIIGTHDGSYDMTIPRRPIRKKIQGLPAFTTVRGGAYFFLPGIRALKFLADGPSASARTTAAASARTS</sequence>
<dbReference type="GO" id="GO:0046872">
    <property type="term" value="F:metal ion binding"/>
    <property type="evidence" value="ECO:0007669"/>
    <property type="project" value="UniProtKB-KW"/>
</dbReference>
<dbReference type="PROSITE" id="PS51404">
    <property type="entry name" value="DYP_PEROXIDASE"/>
    <property type="match status" value="1"/>
</dbReference>
<dbReference type="SUPFAM" id="SSF54909">
    <property type="entry name" value="Dimeric alpha+beta barrel"/>
    <property type="match status" value="1"/>
</dbReference>
<gene>
    <name evidence="6" type="ORF">E6K72_02295</name>
</gene>
<reference evidence="6 7" key="1">
    <citation type="journal article" date="2019" name="Nat. Microbiol.">
        <title>Mediterranean grassland soil C-N compound turnover is dependent on rainfall and depth, and is mediated by genomically divergent microorganisms.</title>
        <authorList>
            <person name="Diamond S."/>
            <person name="Andeer P.F."/>
            <person name="Li Z."/>
            <person name="Crits-Christoph A."/>
            <person name="Burstein D."/>
            <person name="Anantharaman K."/>
            <person name="Lane K.R."/>
            <person name="Thomas B.C."/>
            <person name="Pan C."/>
            <person name="Northen T.R."/>
            <person name="Banfield J.F."/>
        </authorList>
    </citation>
    <scope>NUCLEOTIDE SEQUENCE [LARGE SCALE GENOMIC DNA]</scope>
    <source>
        <strain evidence="6">WS_2</strain>
    </source>
</reference>
<dbReference type="InterPro" id="IPR006314">
    <property type="entry name" value="Dyp_peroxidase"/>
</dbReference>
<evidence type="ECO:0000256" key="1">
    <source>
        <dbReference type="ARBA" id="ARBA00001970"/>
    </source>
</evidence>
<accession>A0A538T521</accession>
<comment type="cofactor">
    <cofactor evidence="1">
        <name>heme b</name>
        <dbReference type="ChEBI" id="CHEBI:60344"/>
    </cofactor>
</comment>
<dbReference type="EMBL" id="VBOS01000070">
    <property type="protein sequence ID" value="TMQ58717.1"/>
    <property type="molecule type" value="Genomic_DNA"/>
</dbReference>
<comment type="caution">
    <text evidence="6">The sequence shown here is derived from an EMBL/GenBank/DDBJ whole genome shotgun (WGS) entry which is preliminary data.</text>
</comment>
<dbReference type="Proteomes" id="UP000317716">
    <property type="component" value="Unassembled WGS sequence"/>
</dbReference>
<dbReference type="AlphaFoldDB" id="A0A538T521"/>
<dbReference type="PANTHER" id="PTHR30521:SF5">
    <property type="entry name" value="BLR4509 PROTEIN"/>
    <property type="match status" value="1"/>
</dbReference>
<keyword evidence="5" id="KW-0408">Iron</keyword>
<evidence type="ECO:0000256" key="3">
    <source>
        <dbReference type="ARBA" id="ARBA00022723"/>
    </source>
</evidence>
<dbReference type="GO" id="GO:0004601">
    <property type="term" value="F:peroxidase activity"/>
    <property type="evidence" value="ECO:0007669"/>
    <property type="project" value="UniProtKB-KW"/>
</dbReference>
<protein>
    <submittedName>
        <fullName evidence="6">Peroxidase</fullName>
    </submittedName>
</protein>
<evidence type="ECO:0000256" key="5">
    <source>
        <dbReference type="ARBA" id="ARBA00023004"/>
    </source>
</evidence>
<proteinExistence type="predicted"/>
<keyword evidence="3" id="KW-0479">Metal-binding</keyword>
<name>A0A538T521_UNCEI</name>
<dbReference type="GO" id="GO:0005829">
    <property type="term" value="C:cytosol"/>
    <property type="evidence" value="ECO:0007669"/>
    <property type="project" value="TreeGrafter"/>
</dbReference>